<evidence type="ECO:0000313" key="2">
    <source>
        <dbReference type="EMBL" id="RRG17361.1"/>
    </source>
</evidence>
<feature type="transmembrane region" description="Helical" evidence="1">
    <location>
        <begin position="12"/>
        <end position="37"/>
    </location>
</feature>
<name>A0A3P2RDX5_WEIVI</name>
<proteinExistence type="predicted"/>
<dbReference type="Pfam" id="PF13253">
    <property type="entry name" value="DUF4044"/>
    <property type="match status" value="1"/>
</dbReference>
<keyword evidence="1" id="KW-0812">Transmembrane</keyword>
<dbReference type="Proteomes" id="UP000275836">
    <property type="component" value="Unassembled WGS sequence"/>
</dbReference>
<reference evidence="2 3" key="1">
    <citation type="submission" date="2018-10" db="EMBL/GenBank/DDBJ databases">
        <title>Draft genome sequence of Weissella viridescens UCO-SMC3.</title>
        <authorList>
            <person name="Garcia-Cancino A."/>
            <person name="Espinoza-Monje M."/>
            <person name="Albarracin L."/>
            <person name="Garcia-Castillo V."/>
            <person name="Campos-Martin J."/>
            <person name="Nakano Y."/>
            <person name="Guitierrez-Zamorano C."/>
            <person name="Ikeda-Ohtsubo W."/>
            <person name="Morita H."/>
            <person name="Kitazawa H."/>
            <person name="Villena J."/>
        </authorList>
    </citation>
    <scope>NUCLEOTIDE SEQUENCE [LARGE SCALE GENOMIC DNA]</scope>
    <source>
        <strain evidence="2 3">UCO-SMC3</strain>
    </source>
</reference>
<organism evidence="2 3">
    <name type="scientific">Weissella viridescens</name>
    <name type="common">Lactobacillus viridescens</name>
    <dbReference type="NCBI Taxonomy" id="1629"/>
    <lineage>
        <taxon>Bacteria</taxon>
        <taxon>Bacillati</taxon>
        <taxon>Bacillota</taxon>
        <taxon>Bacilli</taxon>
        <taxon>Lactobacillales</taxon>
        <taxon>Lactobacillaceae</taxon>
        <taxon>Weissella</taxon>
    </lineage>
</organism>
<dbReference type="InterPro" id="IPR025270">
    <property type="entry name" value="DUF4044"/>
</dbReference>
<protein>
    <submittedName>
        <fullName evidence="2">DUF4044 domain-containing protein</fullName>
    </submittedName>
</protein>
<comment type="caution">
    <text evidence="2">The sequence shown here is derived from an EMBL/GenBank/DDBJ whole genome shotgun (WGS) entry which is preliminary data.</text>
</comment>
<dbReference type="OrthoDB" id="2149061at2"/>
<evidence type="ECO:0000313" key="3">
    <source>
        <dbReference type="Proteomes" id="UP000275836"/>
    </source>
</evidence>
<keyword evidence="1" id="KW-0472">Membrane</keyword>
<dbReference type="RefSeq" id="WP_124943827.1">
    <property type="nucleotide sequence ID" value="NZ_RHGY01000012.1"/>
</dbReference>
<accession>A0A3P2RDX5</accession>
<evidence type="ECO:0000256" key="1">
    <source>
        <dbReference type="SAM" id="Phobius"/>
    </source>
</evidence>
<dbReference type="EMBL" id="RHGY01000012">
    <property type="protein sequence ID" value="RRG17361.1"/>
    <property type="molecule type" value="Genomic_DNA"/>
</dbReference>
<keyword evidence="1" id="KW-1133">Transmembrane helix</keyword>
<gene>
    <name evidence="2" type="ORF">D3P96_08100</name>
</gene>
<dbReference type="AlphaFoldDB" id="A0A3P2RDX5"/>
<sequence length="38" mass="4238">MSKKKPKSTMQKILQAFVIFMLIILVGGSFLAVTAIFH</sequence>